<accession>A0A4Q7KLU8</accession>
<sequence length="183" mass="18383">MTTKRLLATVPAALAGGALLFGLTACGGDAKAESSQPAANPQVAHDAAPAPPAPADQKPAEITRRQIAPPPTVKPKPAAPRPAGGDVNCGPLDYKPNGRTFSLIAEAKPDGTVGCTEAFNVLDEYTKAPTQGSQRNADLSNGWSCATDGGSGASAQGRVFCTDGTKDGHGGVIGGRAFHTQPG</sequence>
<name>A0A4Q7KLU8_9PSEU</name>
<proteinExistence type="predicted"/>
<protein>
    <recommendedName>
        <fullName evidence="5">Subtilisin inhibitor-like</fullName>
    </recommendedName>
</protein>
<dbReference type="Proteomes" id="UP000294257">
    <property type="component" value="Unassembled WGS sequence"/>
</dbReference>
<feature type="compositionally biased region" description="Pro residues" evidence="1">
    <location>
        <begin position="68"/>
        <end position="80"/>
    </location>
</feature>
<feature type="region of interest" description="Disordered" evidence="1">
    <location>
        <begin position="30"/>
        <end position="91"/>
    </location>
</feature>
<gene>
    <name evidence="3" type="ORF">EV193_105187</name>
</gene>
<keyword evidence="2" id="KW-0732">Signal</keyword>
<feature type="chain" id="PRO_5039298906" description="Subtilisin inhibitor-like" evidence="2">
    <location>
        <begin position="28"/>
        <end position="183"/>
    </location>
</feature>
<evidence type="ECO:0008006" key="5">
    <source>
        <dbReference type="Google" id="ProtNLM"/>
    </source>
</evidence>
<dbReference type="EMBL" id="SGWQ01000005">
    <property type="protein sequence ID" value="RZS37629.1"/>
    <property type="molecule type" value="Genomic_DNA"/>
</dbReference>
<dbReference type="PROSITE" id="PS51257">
    <property type="entry name" value="PROKAR_LIPOPROTEIN"/>
    <property type="match status" value="1"/>
</dbReference>
<dbReference type="OrthoDB" id="4554736at2"/>
<feature type="signal peptide" evidence="2">
    <location>
        <begin position="1"/>
        <end position="27"/>
    </location>
</feature>
<dbReference type="AlphaFoldDB" id="A0A4Q7KLU8"/>
<reference evidence="3 4" key="1">
    <citation type="submission" date="2019-02" db="EMBL/GenBank/DDBJ databases">
        <title>Genomic Encyclopedia of Type Strains, Phase IV (KMG-IV): sequencing the most valuable type-strain genomes for metagenomic binning, comparative biology and taxonomic classification.</title>
        <authorList>
            <person name="Goeker M."/>
        </authorList>
    </citation>
    <scope>NUCLEOTIDE SEQUENCE [LARGE SCALE GENOMIC DNA]</scope>
    <source>
        <strain evidence="3 4">DSM 101727</strain>
    </source>
</reference>
<evidence type="ECO:0000256" key="1">
    <source>
        <dbReference type="SAM" id="MobiDB-lite"/>
    </source>
</evidence>
<evidence type="ECO:0000313" key="3">
    <source>
        <dbReference type="EMBL" id="RZS37629.1"/>
    </source>
</evidence>
<evidence type="ECO:0000256" key="2">
    <source>
        <dbReference type="SAM" id="SignalP"/>
    </source>
</evidence>
<keyword evidence="4" id="KW-1185">Reference proteome</keyword>
<organism evidence="3 4">
    <name type="scientific">Herbihabitans rhizosphaerae</name>
    <dbReference type="NCBI Taxonomy" id="1872711"/>
    <lineage>
        <taxon>Bacteria</taxon>
        <taxon>Bacillati</taxon>
        <taxon>Actinomycetota</taxon>
        <taxon>Actinomycetes</taxon>
        <taxon>Pseudonocardiales</taxon>
        <taxon>Pseudonocardiaceae</taxon>
        <taxon>Herbihabitans</taxon>
    </lineage>
</organism>
<evidence type="ECO:0000313" key="4">
    <source>
        <dbReference type="Proteomes" id="UP000294257"/>
    </source>
</evidence>
<comment type="caution">
    <text evidence="3">The sequence shown here is derived from an EMBL/GenBank/DDBJ whole genome shotgun (WGS) entry which is preliminary data.</text>
</comment>
<dbReference type="RefSeq" id="WP_130345101.1">
    <property type="nucleotide sequence ID" value="NZ_SGWQ01000005.1"/>
</dbReference>